<dbReference type="Pfam" id="PF02949">
    <property type="entry name" value="7tm_6"/>
    <property type="match status" value="1"/>
</dbReference>
<dbReference type="EMBL" id="ML159705">
    <property type="protein sequence ID" value="THK33240.1"/>
    <property type="molecule type" value="Genomic_DNA"/>
</dbReference>
<name>A0A4E0S1C3_9HYME</name>
<evidence type="ECO:0000256" key="9">
    <source>
        <dbReference type="ARBA" id="ARBA00023224"/>
    </source>
</evidence>
<keyword evidence="7 10" id="KW-0472">Membrane</keyword>
<keyword evidence="2" id="KW-1003">Cell membrane</keyword>
<comment type="subcellular location">
    <subcellularLocation>
        <location evidence="1 10">Cell membrane</location>
        <topology evidence="1 10">Multi-pass membrane protein</topology>
    </subcellularLocation>
</comment>
<dbReference type="PANTHER" id="PTHR21137">
    <property type="entry name" value="ODORANT RECEPTOR"/>
    <property type="match status" value="1"/>
</dbReference>
<evidence type="ECO:0000256" key="7">
    <source>
        <dbReference type="ARBA" id="ARBA00023136"/>
    </source>
</evidence>
<dbReference type="GO" id="GO:0004984">
    <property type="term" value="F:olfactory receptor activity"/>
    <property type="evidence" value="ECO:0007669"/>
    <property type="project" value="InterPro"/>
</dbReference>
<sequence>MSSVSDFWEHPYYKLGKRVSYFVAQWPYESTRILLVHRTVIFSFLSLQYASQISAAWINRYNLEILMESLAFFIIDIGVVVKYVNNCYHCKTIIHLLEQIKYNWQILPKNNGLHQLHNHSAFAEKFALVYMLQMWLSVVPYAIEPLEQRLVYHFLYPNITLPKRFSMPLDFGPIDVDTWYYYLWFGTACTMGLSMTMLGACDLLLFIFAEHACGLLSGLGYAIEHLPHYDESESIDYSFQYMRSCAVIHSRAINFAEHIRQIYLWSFFGIIGLNMFILSATGVQKLLKFAVSLAGQLLHLFVECFLAQRVMDASFNLMKTLTNSKWYDASLKTRKTIPLMLMRAQSPVILTAGTLIPMNMNTFAVVVKTAVSYFTVLLAMQ</sequence>
<evidence type="ECO:0000313" key="12">
    <source>
        <dbReference type="Proteomes" id="UP000297026"/>
    </source>
</evidence>
<dbReference type="PANTHER" id="PTHR21137:SF35">
    <property type="entry name" value="ODORANT RECEPTOR 19A-RELATED"/>
    <property type="match status" value="1"/>
</dbReference>
<feature type="transmembrane region" description="Helical" evidence="10">
    <location>
        <begin position="126"/>
        <end position="143"/>
    </location>
</feature>
<feature type="transmembrane region" description="Helical" evidence="10">
    <location>
        <begin position="65"/>
        <end position="84"/>
    </location>
</feature>
<keyword evidence="8 10" id="KW-0675">Receptor</keyword>
<keyword evidence="9 10" id="KW-0807">Transducer</keyword>
<keyword evidence="6 10" id="KW-1133">Transmembrane helix</keyword>
<proteinExistence type="inferred from homology"/>
<evidence type="ECO:0000256" key="10">
    <source>
        <dbReference type="RuleBase" id="RU351113"/>
    </source>
</evidence>
<feature type="transmembrane region" description="Helical" evidence="10">
    <location>
        <begin position="179"/>
        <end position="208"/>
    </location>
</feature>
<comment type="similarity">
    <text evidence="10">Belongs to the insect chemoreceptor superfamily. Heteromeric odorant receptor channel (TC 1.A.69) family.</text>
</comment>
<evidence type="ECO:0000256" key="4">
    <source>
        <dbReference type="ARBA" id="ARBA00022692"/>
    </source>
</evidence>
<evidence type="ECO:0000256" key="3">
    <source>
        <dbReference type="ARBA" id="ARBA00022606"/>
    </source>
</evidence>
<evidence type="ECO:0000313" key="11">
    <source>
        <dbReference type="EMBL" id="THK33240.1"/>
    </source>
</evidence>
<keyword evidence="3 10" id="KW-0716">Sensory transduction</keyword>
<dbReference type="GO" id="GO:0005549">
    <property type="term" value="F:odorant binding"/>
    <property type="evidence" value="ECO:0007669"/>
    <property type="project" value="InterPro"/>
</dbReference>
<comment type="caution">
    <text evidence="10">Lacks conserved residue(s) required for the propagation of feature annotation.</text>
</comment>
<protein>
    <recommendedName>
        <fullName evidence="10">Odorant receptor</fullName>
    </recommendedName>
</protein>
<reference evidence="11" key="1">
    <citation type="submission" date="2019-02" db="EMBL/GenBank/DDBJ databases">
        <title>Genome of the parasitoid wasp Diachasma alloeum, an emerging model for ecological speciation and transitions to asexual reproduction.</title>
        <authorList>
            <person name="Robertson H.M."/>
            <person name="Walden K.K."/>
            <person name="Tvedte E.S."/>
            <person name="Hood G.R."/>
            <person name="Feder J.L."/>
            <person name="Forbes A.A."/>
            <person name="Logsdon J.M."/>
            <person name="Mcelroy K.E."/>
        </authorList>
    </citation>
    <scope>NUCLEOTIDE SEQUENCE [LARGE SCALE GENOMIC DNA]</scope>
    <source>
        <strain evidence="11">Michigan</strain>
    </source>
</reference>
<evidence type="ECO:0000256" key="5">
    <source>
        <dbReference type="ARBA" id="ARBA00022725"/>
    </source>
</evidence>
<accession>A0A4E0S1C3</accession>
<dbReference type="AlphaFoldDB" id="A0A4E0S1C3"/>
<dbReference type="InterPro" id="IPR004117">
    <property type="entry name" value="7tm6_olfct_rcpt"/>
</dbReference>
<evidence type="ECO:0000256" key="8">
    <source>
        <dbReference type="ARBA" id="ARBA00023170"/>
    </source>
</evidence>
<organism evidence="11 12">
    <name type="scientific">Diachasma alloeum</name>
    <dbReference type="NCBI Taxonomy" id="454923"/>
    <lineage>
        <taxon>Eukaryota</taxon>
        <taxon>Metazoa</taxon>
        <taxon>Ecdysozoa</taxon>
        <taxon>Arthropoda</taxon>
        <taxon>Hexapoda</taxon>
        <taxon>Insecta</taxon>
        <taxon>Pterygota</taxon>
        <taxon>Neoptera</taxon>
        <taxon>Endopterygota</taxon>
        <taxon>Hymenoptera</taxon>
        <taxon>Apocrita</taxon>
        <taxon>Ichneumonoidea</taxon>
        <taxon>Braconidae</taxon>
        <taxon>Opiinae</taxon>
        <taxon>Diachasma</taxon>
    </lineage>
</organism>
<keyword evidence="5 10" id="KW-0552">Olfaction</keyword>
<evidence type="ECO:0000256" key="6">
    <source>
        <dbReference type="ARBA" id="ARBA00022989"/>
    </source>
</evidence>
<keyword evidence="4 10" id="KW-0812">Transmembrane</keyword>
<dbReference type="Proteomes" id="UP000297026">
    <property type="component" value="Unassembled WGS sequence"/>
</dbReference>
<dbReference type="GO" id="GO:0007165">
    <property type="term" value="P:signal transduction"/>
    <property type="evidence" value="ECO:0007669"/>
    <property type="project" value="UniProtKB-KW"/>
</dbReference>
<gene>
    <name evidence="11" type="primary">Or148</name>
    <name evidence="11" type="ORF">DALL_DALL000447</name>
</gene>
<keyword evidence="12" id="KW-1185">Reference proteome</keyword>
<dbReference type="GO" id="GO:0005886">
    <property type="term" value="C:plasma membrane"/>
    <property type="evidence" value="ECO:0007669"/>
    <property type="project" value="UniProtKB-SubCell"/>
</dbReference>
<feature type="transmembrane region" description="Helical" evidence="10">
    <location>
        <begin position="262"/>
        <end position="283"/>
    </location>
</feature>
<evidence type="ECO:0000256" key="1">
    <source>
        <dbReference type="ARBA" id="ARBA00004651"/>
    </source>
</evidence>
<evidence type="ECO:0000256" key="2">
    <source>
        <dbReference type="ARBA" id="ARBA00022475"/>
    </source>
</evidence>